<evidence type="ECO:0000313" key="2">
    <source>
        <dbReference type="EMBL" id="MCB8889944.1"/>
    </source>
</evidence>
<dbReference type="RefSeq" id="WP_227390610.1">
    <property type="nucleotide sequence ID" value="NZ_JBHSCJ010000002.1"/>
</dbReference>
<feature type="coiled-coil region" evidence="1">
    <location>
        <begin position="23"/>
        <end position="57"/>
    </location>
</feature>
<organism evidence="2 3">
    <name type="scientific">Vreelandella malpeensis</name>
    <dbReference type="NCBI Taxonomy" id="1172368"/>
    <lineage>
        <taxon>Bacteria</taxon>
        <taxon>Pseudomonadati</taxon>
        <taxon>Pseudomonadota</taxon>
        <taxon>Gammaproteobacteria</taxon>
        <taxon>Oceanospirillales</taxon>
        <taxon>Halomonadaceae</taxon>
        <taxon>Vreelandella</taxon>
    </lineage>
</organism>
<proteinExistence type="predicted"/>
<keyword evidence="3" id="KW-1185">Reference proteome</keyword>
<evidence type="ECO:0000313" key="3">
    <source>
        <dbReference type="Proteomes" id="UP001319882"/>
    </source>
</evidence>
<name>A0ABS8DUE3_9GAMM</name>
<accession>A0ABS8DUE3</accession>
<evidence type="ECO:0000256" key="1">
    <source>
        <dbReference type="SAM" id="Coils"/>
    </source>
</evidence>
<dbReference type="Proteomes" id="UP001319882">
    <property type="component" value="Unassembled WGS sequence"/>
</dbReference>
<protein>
    <submittedName>
        <fullName evidence="2">Uncharacterized protein</fullName>
    </submittedName>
</protein>
<keyword evidence="1" id="KW-0175">Coiled coil</keyword>
<reference evidence="2 3" key="1">
    <citation type="journal article" date="2021" name="Sci. Rep.">
        <title>Genome analysis of a halophilic bacterium Halomonas malpeensis YU-PRIM-29(T) reveals its exopolysaccharide and pigment producing capabilities.</title>
        <authorList>
            <person name="Athmika"/>
            <person name="Ghate S.D."/>
            <person name="Arun A.B."/>
            <person name="Rao S.S."/>
            <person name="Kumar S.T.A."/>
            <person name="Kandiyil M.K."/>
            <person name="Saptami K."/>
            <person name="Rekha P.D."/>
        </authorList>
    </citation>
    <scope>NUCLEOTIDE SEQUENCE [LARGE SCALE GENOMIC DNA]</scope>
    <source>
        <strain evidence="3">prim 29</strain>
    </source>
</reference>
<sequence length="140" mass="16009">MISRLLSGAMPWLLAGLIGLLVFQFQYAQRLDAERQLAEAREEHERTRADILLANQRERRRQNEILNRSLAERDRLLGEIADDMSASRTALEQLGETDAESREWMDSPVPAGIADWVRQLQTGAARDDEPVPDRARPPYQ</sequence>
<comment type="caution">
    <text evidence="2">The sequence shown here is derived from an EMBL/GenBank/DDBJ whole genome shotgun (WGS) entry which is preliminary data.</text>
</comment>
<dbReference type="EMBL" id="WHVL01000005">
    <property type="protein sequence ID" value="MCB8889944.1"/>
    <property type="molecule type" value="Genomic_DNA"/>
</dbReference>
<gene>
    <name evidence="2" type="ORF">GEV37_12555</name>
</gene>